<feature type="domain" description="YjiS-like" evidence="1">
    <location>
        <begin position="25"/>
        <end position="61"/>
    </location>
</feature>
<accession>A0ABV7THQ4</accession>
<evidence type="ECO:0000313" key="3">
    <source>
        <dbReference type="Proteomes" id="UP001595629"/>
    </source>
</evidence>
<protein>
    <submittedName>
        <fullName evidence="2">DUF1127 domain-containing protein</fullName>
    </submittedName>
</protein>
<organism evidence="2 3">
    <name type="scientific">Lutimaribacter marinistellae</name>
    <dbReference type="NCBI Taxonomy" id="1820329"/>
    <lineage>
        <taxon>Bacteria</taxon>
        <taxon>Pseudomonadati</taxon>
        <taxon>Pseudomonadota</taxon>
        <taxon>Alphaproteobacteria</taxon>
        <taxon>Rhodobacterales</taxon>
        <taxon>Roseobacteraceae</taxon>
        <taxon>Lutimaribacter</taxon>
    </lineage>
</organism>
<name>A0ABV7THQ4_9RHOB</name>
<reference evidence="3" key="1">
    <citation type="journal article" date="2019" name="Int. J. Syst. Evol. Microbiol.">
        <title>The Global Catalogue of Microorganisms (GCM) 10K type strain sequencing project: providing services to taxonomists for standard genome sequencing and annotation.</title>
        <authorList>
            <consortium name="The Broad Institute Genomics Platform"/>
            <consortium name="The Broad Institute Genome Sequencing Center for Infectious Disease"/>
            <person name="Wu L."/>
            <person name="Ma J."/>
        </authorList>
    </citation>
    <scope>NUCLEOTIDE SEQUENCE [LARGE SCALE GENOMIC DNA]</scope>
    <source>
        <strain evidence="3">KCTC 42911</strain>
    </source>
</reference>
<proteinExistence type="predicted"/>
<evidence type="ECO:0000259" key="1">
    <source>
        <dbReference type="Pfam" id="PF06568"/>
    </source>
</evidence>
<dbReference type="Pfam" id="PF06568">
    <property type="entry name" value="YjiS-like"/>
    <property type="match status" value="1"/>
</dbReference>
<sequence>MAHITTNPTFGSSLASRLRSVFAGLREARQRDAEMRRTYNELNGLSERELADIGLRRCDIDDVVRDRFCAR</sequence>
<dbReference type="Proteomes" id="UP001595629">
    <property type="component" value="Unassembled WGS sequence"/>
</dbReference>
<dbReference type="EMBL" id="JBHRXI010000012">
    <property type="protein sequence ID" value="MFC3614576.1"/>
    <property type="molecule type" value="Genomic_DNA"/>
</dbReference>
<gene>
    <name evidence="2" type="ORF">ACFORG_12450</name>
</gene>
<keyword evidence="3" id="KW-1185">Reference proteome</keyword>
<dbReference type="RefSeq" id="WP_386735857.1">
    <property type="nucleotide sequence ID" value="NZ_JBHRXI010000012.1"/>
</dbReference>
<dbReference type="InterPro" id="IPR009506">
    <property type="entry name" value="YjiS-like"/>
</dbReference>
<evidence type="ECO:0000313" key="2">
    <source>
        <dbReference type="EMBL" id="MFC3614576.1"/>
    </source>
</evidence>
<comment type="caution">
    <text evidence="2">The sequence shown here is derived from an EMBL/GenBank/DDBJ whole genome shotgun (WGS) entry which is preliminary data.</text>
</comment>